<proteinExistence type="predicted"/>
<name>A0A9X2X5N6_9HYPH</name>
<accession>A0A9X2X5N6</accession>
<feature type="coiled-coil region" evidence="1">
    <location>
        <begin position="37"/>
        <end position="74"/>
    </location>
</feature>
<evidence type="ECO:0000313" key="2">
    <source>
        <dbReference type="EMBL" id="MCT8989275.1"/>
    </source>
</evidence>
<dbReference type="AlphaFoldDB" id="A0A9X2X5N6"/>
<evidence type="ECO:0000256" key="1">
    <source>
        <dbReference type="SAM" id="Coils"/>
    </source>
</evidence>
<comment type="caution">
    <text evidence="2">The sequence shown here is derived from an EMBL/GenBank/DDBJ whole genome shotgun (WGS) entry which is preliminary data.</text>
</comment>
<keyword evidence="1" id="KW-0175">Coiled coil</keyword>
<gene>
    <name evidence="2" type="ORF">NYR54_03025</name>
</gene>
<evidence type="ECO:0000313" key="3">
    <source>
        <dbReference type="Proteomes" id="UP001149009"/>
    </source>
</evidence>
<protein>
    <submittedName>
        <fullName evidence="2">MotE family protein</fullName>
    </submittedName>
</protein>
<sequence length="144" mass="16186">MLPGSARAEETASNDEMERYCANIVDAARDRRYLLQEAELEKLRKEIDVRIEALEKKRAEYEEWLARRNSFLEQAERDLVNIYSGMRPDAAAERLAEVRVELAAAILMKLDPRSAATILNEMDSKTAGALTTIMASAARPSDPS</sequence>
<organism evidence="2 3">
    <name type="scientific">Chelativorans petroleitrophicus</name>
    <dbReference type="NCBI Taxonomy" id="2975484"/>
    <lineage>
        <taxon>Bacteria</taxon>
        <taxon>Pseudomonadati</taxon>
        <taxon>Pseudomonadota</taxon>
        <taxon>Alphaproteobacteria</taxon>
        <taxon>Hyphomicrobiales</taxon>
        <taxon>Phyllobacteriaceae</taxon>
        <taxon>Chelativorans</taxon>
    </lineage>
</organism>
<dbReference type="Proteomes" id="UP001149009">
    <property type="component" value="Unassembled WGS sequence"/>
</dbReference>
<dbReference type="SUPFAM" id="SSF158791">
    <property type="entry name" value="MgtE N-terminal domain-like"/>
    <property type="match status" value="1"/>
</dbReference>
<keyword evidence="3" id="KW-1185">Reference proteome</keyword>
<reference evidence="2" key="1">
    <citation type="submission" date="2022-08" db="EMBL/GenBank/DDBJ databases">
        <title>Chelativorans sichuanense sp. nov., a paraffin oil-degrading bacterium isolated from a mixture of oil-based drill cuttings and paddy soil.</title>
        <authorList>
            <person name="Yu J."/>
            <person name="Liu H."/>
            <person name="Chen Q."/>
        </authorList>
    </citation>
    <scope>NUCLEOTIDE SEQUENCE</scope>
    <source>
        <strain evidence="2">SCAU 2101</strain>
    </source>
</reference>
<dbReference type="EMBL" id="JAODNV010000004">
    <property type="protein sequence ID" value="MCT8989275.1"/>
    <property type="molecule type" value="Genomic_DNA"/>
</dbReference>